<dbReference type="GO" id="GO:0016668">
    <property type="term" value="F:oxidoreductase activity, acting on a sulfur group of donors, NAD(P) as acceptor"/>
    <property type="evidence" value="ECO:0007669"/>
    <property type="project" value="UniProtKB-ARBA"/>
</dbReference>
<feature type="domain" description="FAD/NAD(P)-binding" evidence="7">
    <location>
        <begin position="8"/>
        <end position="292"/>
    </location>
</feature>
<dbReference type="InterPro" id="IPR050097">
    <property type="entry name" value="Ferredoxin-NADP_redctase_2"/>
</dbReference>
<dbReference type="InterPro" id="IPR036188">
    <property type="entry name" value="FAD/NAD-bd_sf"/>
</dbReference>
<name>A0A921AWA9_9BACT</name>
<evidence type="ECO:0000256" key="5">
    <source>
        <dbReference type="ARBA" id="ARBA00023157"/>
    </source>
</evidence>
<evidence type="ECO:0000313" key="9">
    <source>
        <dbReference type="Proteomes" id="UP000698963"/>
    </source>
</evidence>
<evidence type="ECO:0000313" key="8">
    <source>
        <dbReference type="EMBL" id="HJD97111.1"/>
    </source>
</evidence>
<dbReference type="InterPro" id="IPR008255">
    <property type="entry name" value="Pyr_nucl-diS_OxRdtase_2_AS"/>
</dbReference>
<dbReference type="PRINTS" id="PR00469">
    <property type="entry name" value="PNDRDTASEII"/>
</dbReference>
<dbReference type="PRINTS" id="PR00368">
    <property type="entry name" value="FADPNR"/>
</dbReference>
<proteinExistence type="inferred from homology"/>
<dbReference type="PANTHER" id="PTHR48105">
    <property type="entry name" value="THIOREDOXIN REDUCTASE 1-RELATED-RELATED"/>
    <property type="match status" value="1"/>
</dbReference>
<comment type="similarity">
    <text evidence="1">Belongs to the class-II pyridine nucleotide-disulfide oxidoreductase family.</text>
</comment>
<dbReference type="RefSeq" id="WP_304121975.1">
    <property type="nucleotide sequence ID" value="NZ_DYZA01000108.1"/>
</dbReference>
<reference evidence="8" key="2">
    <citation type="submission" date="2021-09" db="EMBL/GenBank/DDBJ databases">
        <authorList>
            <person name="Gilroy R."/>
        </authorList>
    </citation>
    <scope>NUCLEOTIDE SEQUENCE</scope>
    <source>
        <strain evidence="8">ChiGjej2B2-19336</strain>
    </source>
</reference>
<evidence type="ECO:0000256" key="6">
    <source>
        <dbReference type="ARBA" id="ARBA00023284"/>
    </source>
</evidence>
<dbReference type="Proteomes" id="UP000698963">
    <property type="component" value="Unassembled WGS sequence"/>
</dbReference>
<evidence type="ECO:0000256" key="4">
    <source>
        <dbReference type="ARBA" id="ARBA00023002"/>
    </source>
</evidence>
<keyword evidence="2" id="KW-0285">Flavoprotein</keyword>
<dbReference type="Pfam" id="PF07992">
    <property type="entry name" value="Pyr_redox_2"/>
    <property type="match status" value="1"/>
</dbReference>
<dbReference type="InterPro" id="IPR023753">
    <property type="entry name" value="FAD/NAD-binding_dom"/>
</dbReference>
<keyword evidence="6" id="KW-0676">Redox-active center</keyword>
<dbReference type="SUPFAM" id="SSF51905">
    <property type="entry name" value="FAD/NAD(P)-binding domain"/>
    <property type="match status" value="1"/>
</dbReference>
<reference evidence="8" key="1">
    <citation type="journal article" date="2021" name="PeerJ">
        <title>Extensive microbial diversity within the chicken gut microbiome revealed by metagenomics and culture.</title>
        <authorList>
            <person name="Gilroy R."/>
            <person name="Ravi A."/>
            <person name="Getino M."/>
            <person name="Pursley I."/>
            <person name="Horton D.L."/>
            <person name="Alikhan N.F."/>
            <person name="Baker D."/>
            <person name="Gharbi K."/>
            <person name="Hall N."/>
            <person name="Watson M."/>
            <person name="Adriaenssens E.M."/>
            <person name="Foster-Nyarko E."/>
            <person name="Jarju S."/>
            <person name="Secka A."/>
            <person name="Antonio M."/>
            <person name="Oren A."/>
            <person name="Chaudhuri R.R."/>
            <person name="La Ragione R."/>
            <person name="Hildebrand F."/>
            <person name="Pallen M.J."/>
        </authorList>
    </citation>
    <scope>NUCLEOTIDE SEQUENCE</scope>
    <source>
        <strain evidence="8">ChiGjej2B2-19336</strain>
    </source>
</reference>
<evidence type="ECO:0000256" key="1">
    <source>
        <dbReference type="ARBA" id="ARBA00009333"/>
    </source>
</evidence>
<keyword evidence="4" id="KW-0560">Oxidoreductase</keyword>
<dbReference type="PROSITE" id="PS00573">
    <property type="entry name" value="PYRIDINE_REDOX_2"/>
    <property type="match status" value="1"/>
</dbReference>
<dbReference type="Gene3D" id="3.50.50.60">
    <property type="entry name" value="FAD/NAD(P)-binding domain"/>
    <property type="match status" value="2"/>
</dbReference>
<protein>
    <submittedName>
        <fullName evidence="8">FAD-dependent oxidoreductase</fullName>
    </submittedName>
</protein>
<comment type="caution">
    <text evidence="8">The sequence shown here is derived from an EMBL/GenBank/DDBJ whole genome shotgun (WGS) entry which is preliminary data.</text>
</comment>
<keyword evidence="5" id="KW-1015">Disulfide bond</keyword>
<dbReference type="AlphaFoldDB" id="A0A921AWA9"/>
<gene>
    <name evidence="8" type="ORF">K8W16_05655</name>
</gene>
<dbReference type="EMBL" id="DYZA01000108">
    <property type="protein sequence ID" value="HJD97111.1"/>
    <property type="molecule type" value="Genomic_DNA"/>
</dbReference>
<evidence type="ECO:0000259" key="7">
    <source>
        <dbReference type="Pfam" id="PF07992"/>
    </source>
</evidence>
<sequence length="308" mass="32855">MSDVITTDLVIIGGGPAGMTAALYAVRAKLDTVVLESNVTGGLVNSTYTVENFPSWPSIHGMELMEKLRAQIDELGVTVEEVCEVESLELDGQWKKVVTDSGEYRCKAVILATGRVPLELDTPTQAQEVHHCAICDGAAYAGKHVLVVGGGNSAFDESLYLLSSGIEHITLVEAMPRYFAAESTQEQLFGSGKVEGFVSTKVVDLIVNDGVLTGAILENTETGKTWTVNVSGVFVFLGQKPNNSLFKDLLPLTKQGYIKASPLMETGIPGVFSAGDINDKAFRQITTAVADGTIAALSAERYIRSASF</sequence>
<accession>A0A921AWA9</accession>
<evidence type="ECO:0000256" key="2">
    <source>
        <dbReference type="ARBA" id="ARBA00022630"/>
    </source>
</evidence>
<keyword evidence="3" id="KW-0274">FAD</keyword>
<organism evidence="8 9">
    <name type="scientific">Mailhella massiliensis</name>
    <dbReference type="NCBI Taxonomy" id="1903261"/>
    <lineage>
        <taxon>Bacteria</taxon>
        <taxon>Pseudomonadati</taxon>
        <taxon>Thermodesulfobacteriota</taxon>
        <taxon>Desulfovibrionia</taxon>
        <taxon>Desulfovibrionales</taxon>
        <taxon>Desulfovibrionaceae</taxon>
        <taxon>Mailhella</taxon>
    </lineage>
</organism>
<evidence type="ECO:0000256" key="3">
    <source>
        <dbReference type="ARBA" id="ARBA00022827"/>
    </source>
</evidence>